<dbReference type="AlphaFoldDB" id="A0A7H1MKK4"/>
<sequence length="279" mass="30606">MRYKMLISDLDETLLNDNGTINEKNVQAIKKAVQMGFKFVPNTGRSFNSVQGVLDKLGLKNKAQQYVISYNGGAIVENLNNEVLIARDMDLMLADLIFKTGIQSDPLTDAHIYTTDKLFIYNISVADKNYMDERGVSYELLEEPDLSFLKHEEPLMKIIFEHSNLEVREKIMANVLVAVGSEAVEATYSSGRYVEFNPAGVDKGSAGNVLGAKLGINPEEIISAGDNSNDIAMIKSAGLGIAVQNAIQPVKDVAQVITDRTNNEGAIAEILERFVLGDD</sequence>
<keyword evidence="1" id="KW-0378">Hydrolase</keyword>
<accession>A0A7H1MKK4</accession>
<dbReference type="NCBIfam" id="TIGR00099">
    <property type="entry name" value="Cof-subfamily"/>
    <property type="match status" value="1"/>
</dbReference>
<keyword evidence="2" id="KW-1185">Reference proteome</keyword>
<dbReference type="RefSeq" id="WP_006845657.1">
    <property type="nucleotide sequence ID" value="NZ_CP026847.1"/>
</dbReference>
<dbReference type="Proteomes" id="UP000516446">
    <property type="component" value="Chromosome"/>
</dbReference>
<evidence type="ECO:0000313" key="1">
    <source>
        <dbReference type="EMBL" id="QNT63990.1"/>
    </source>
</evidence>
<dbReference type="Pfam" id="PF08282">
    <property type="entry name" value="Hydrolase_3"/>
    <property type="match status" value="1"/>
</dbReference>
<dbReference type="EMBL" id="CP043431">
    <property type="protein sequence ID" value="QNT63990.1"/>
    <property type="molecule type" value="Genomic_DNA"/>
</dbReference>
<organism evidence="1 2">
    <name type="scientific">Weissella koreensis</name>
    <dbReference type="NCBI Taxonomy" id="165096"/>
    <lineage>
        <taxon>Bacteria</taxon>
        <taxon>Bacillati</taxon>
        <taxon>Bacillota</taxon>
        <taxon>Bacilli</taxon>
        <taxon>Lactobacillales</taxon>
        <taxon>Lactobacillaceae</taxon>
        <taxon>Weissella</taxon>
    </lineage>
</organism>
<dbReference type="GO" id="GO:0005829">
    <property type="term" value="C:cytosol"/>
    <property type="evidence" value="ECO:0007669"/>
    <property type="project" value="TreeGrafter"/>
</dbReference>
<dbReference type="SFLD" id="SFLDG01140">
    <property type="entry name" value="C2.B:_Phosphomannomutase_and_P"/>
    <property type="match status" value="1"/>
</dbReference>
<proteinExistence type="predicted"/>
<dbReference type="InterPro" id="IPR006379">
    <property type="entry name" value="HAD-SF_hydro_IIB"/>
</dbReference>
<gene>
    <name evidence="1" type="ORF">FY536_01305</name>
</gene>
<dbReference type="InterPro" id="IPR036412">
    <property type="entry name" value="HAD-like_sf"/>
</dbReference>
<dbReference type="GO" id="GO:0000287">
    <property type="term" value="F:magnesium ion binding"/>
    <property type="evidence" value="ECO:0007669"/>
    <property type="project" value="TreeGrafter"/>
</dbReference>
<reference evidence="1 2" key="1">
    <citation type="submission" date="2019-08" db="EMBL/GenBank/DDBJ databases">
        <authorList>
            <person name="Chang H.C."/>
            <person name="Mun S.Y."/>
        </authorList>
    </citation>
    <scope>NUCLEOTIDE SEQUENCE [LARGE SCALE GENOMIC DNA]</scope>
    <source>
        <strain evidence="1 2">SK</strain>
    </source>
</reference>
<dbReference type="PANTHER" id="PTHR10000:SF8">
    <property type="entry name" value="HAD SUPERFAMILY HYDROLASE-LIKE, TYPE 3"/>
    <property type="match status" value="1"/>
</dbReference>
<name>A0A7H1MKK4_9LACO</name>
<dbReference type="InterPro" id="IPR023214">
    <property type="entry name" value="HAD_sf"/>
</dbReference>
<dbReference type="CDD" id="cd07516">
    <property type="entry name" value="HAD_Pase"/>
    <property type="match status" value="1"/>
</dbReference>
<dbReference type="SUPFAM" id="SSF56784">
    <property type="entry name" value="HAD-like"/>
    <property type="match status" value="1"/>
</dbReference>
<dbReference type="GO" id="GO:0016791">
    <property type="term" value="F:phosphatase activity"/>
    <property type="evidence" value="ECO:0007669"/>
    <property type="project" value="TreeGrafter"/>
</dbReference>
<protein>
    <submittedName>
        <fullName evidence="1">Cof-type HAD-IIB family hydrolase</fullName>
    </submittedName>
</protein>
<dbReference type="NCBIfam" id="TIGR01484">
    <property type="entry name" value="HAD-SF-IIB"/>
    <property type="match status" value="1"/>
</dbReference>
<dbReference type="SFLD" id="SFLDS00003">
    <property type="entry name" value="Haloacid_Dehalogenase"/>
    <property type="match status" value="1"/>
</dbReference>
<dbReference type="Gene3D" id="3.40.50.1000">
    <property type="entry name" value="HAD superfamily/HAD-like"/>
    <property type="match status" value="1"/>
</dbReference>
<dbReference type="PANTHER" id="PTHR10000">
    <property type="entry name" value="PHOSPHOSERINE PHOSPHATASE"/>
    <property type="match status" value="1"/>
</dbReference>
<dbReference type="InterPro" id="IPR000150">
    <property type="entry name" value="Cof"/>
</dbReference>
<evidence type="ECO:0000313" key="2">
    <source>
        <dbReference type="Proteomes" id="UP000516446"/>
    </source>
</evidence>
<dbReference type="Gene3D" id="3.30.1240.10">
    <property type="match status" value="1"/>
</dbReference>